<dbReference type="EMBL" id="VDCV01000019">
    <property type="protein sequence ID" value="KAB5512376.1"/>
    <property type="molecule type" value="Genomic_DNA"/>
</dbReference>
<feature type="compositionally biased region" description="Polar residues" evidence="1">
    <location>
        <begin position="195"/>
        <end position="205"/>
    </location>
</feature>
<feature type="region of interest" description="Disordered" evidence="1">
    <location>
        <begin position="116"/>
        <end position="139"/>
    </location>
</feature>
<feature type="region of interest" description="Disordered" evidence="1">
    <location>
        <begin position="1"/>
        <end position="47"/>
    </location>
</feature>
<evidence type="ECO:0000313" key="2">
    <source>
        <dbReference type="EMBL" id="KAB5512376.1"/>
    </source>
</evidence>
<comment type="caution">
    <text evidence="2">The sequence shown here is derived from an EMBL/GenBank/DDBJ whole genome shotgun (WGS) entry which is preliminary data.</text>
</comment>
<feature type="compositionally biased region" description="Basic and acidic residues" evidence="1">
    <location>
        <begin position="116"/>
        <end position="137"/>
    </location>
</feature>
<evidence type="ECO:0000256" key="1">
    <source>
        <dbReference type="SAM" id="MobiDB-lite"/>
    </source>
</evidence>
<dbReference type="AlphaFoldDB" id="A0A5N5J1H5"/>
<organism evidence="2 3">
    <name type="scientific">Salix brachista</name>
    <dbReference type="NCBI Taxonomy" id="2182728"/>
    <lineage>
        <taxon>Eukaryota</taxon>
        <taxon>Viridiplantae</taxon>
        <taxon>Streptophyta</taxon>
        <taxon>Embryophyta</taxon>
        <taxon>Tracheophyta</taxon>
        <taxon>Spermatophyta</taxon>
        <taxon>Magnoliopsida</taxon>
        <taxon>eudicotyledons</taxon>
        <taxon>Gunneridae</taxon>
        <taxon>Pentapetalae</taxon>
        <taxon>rosids</taxon>
        <taxon>fabids</taxon>
        <taxon>Malpighiales</taxon>
        <taxon>Salicaceae</taxon>
        <taxon>Saliceae</taxon>
        <taxon>Salix</taxon>
    </lineage>
</organism>
<feature type="region of interest" description="Disordered" evidence="1">
    <location>
        <begin position="254"/>
        <end position="281"/>
    </location>
</feature>
<dbReference type="Proteomes" id="UP000326939">
    <property type="component" value="Chromosome 19"/>
</dbReference>
<feature type="region of interest" description="Disordered" evidence="1">
    <location>
        <begin position="61"/>
        <end position="80"/>
    </location>
</feature>
<protein>
    <submittedName>
        <fullName evidence="2">Uncharacterized protein</fullName>
    </submittedName>
</protein>
<feature type="region of interest" description="Disordered" evidence="1">
    <location>
        <begin position="335"/>
        <end position="376"/>
    </location>
</feature>
<feature type="compositionally biased region" description="Basic and acidic residues" evidence="1">
    <location>
        <begin position="61"/>
        <end position="74"/>
    </location>
</feature>
<proteinExistence type="predicted"/>
<reference evidence="3" key="1">
    <citation type="journal article" date="2019" name="Gigascience">
        <title>De novo genome assembly of the endangered Acer yangbiense, a plant species with extremely small populations endemic to Yunnan Province, China.</title>
        <authorList>
            <person name="Yang J."/>
            <person name="Wariss H.M."/>
            <person name="Tao L."/>
            <person name="Zhang R."/>
            <person name="Yun Q."/>
            <person name="Hollingsworth P."/>
            <person name="Dao Z."/>
            <person name="Luo G."/>
            <person name="Guo H."/>
            <person name="Ma Y."/>
            <person name="Sun W."/>
        </authorList>
    </citation>
    <scope>NUCLEOTIDE SEQUENCE [LARGE SCALE GENOMIC DNA]</scope>
    <source>
        <strain evidence="3">cv. br00</strain>
    </source>
</reference>
<feature type="compositionally biased region" description="Polar residues" evidence="1">
    <location>
        <begin position="364"/>
        <end position="376"/>
    </location>
</feature>
<evidence type="ECO:0000313" key="3">
    <source>
        <dbReference type="Proteomes" id="UP000326939"/>
    </source>
</evidence>
<feature type="compositionally biased region" description="Basic and acidic residues" evidence="1">
    <location>
        <begin position="345"/>
        <end position="363"/>
    </location>
</feature>
<sequence>MLDEGKMKDNTSRKAGDFHASRKGSKDLRASLDDQKTNTKNHGHEFDTNKSRRDLCWVKGTEGGERREDTEGQMRETSWVSRTTVRDEMGFRREMRWVPRAEMGYRREMRWVPREARDDTEGQRRRGTEEARDDGRSQARVNLTSRHDQVTLQEVQYMLQSQEMRLEQLNSPLASENLTPSANFATQFRKSLNLQSFNGYPSNSPGRNYTPGRGRGRGRWNRSNRLPLCQLYNRSGHIALKCYHRFDIAYQGQNNSSQGFRPPLPNPHGSHDNQQAYYSSSNASTSDNAWYLDSGATNHITADPSNLHSKTDYKDPLDDTASHAPMILPEILQREAGVTEEDERPNETREVPLVATERRERSETQPSAIPTSVPSQSVDPGLLAQIVKAVMEGMAGATTRTISTTQIPQAAPILSTAIDNVVPLEKREFDVSVSPTVKWEDDDRTITRKGKHFNRNG</sequence>
<feature type="region of interest" description="Disordered" evidence="1">
    <location>
        <begin position="195"/>
        <end position="219"/>
    </location>
</feature>
<keyword evidence="3" id="KW-1185">Reference proteome</keyword>
<name>A0A5N5J1H5_9ROSI</name>
<feature type="compositionally biased region" description="Polar residues" evidence="1">
    <location>
        <begin position="272"/>
        <end position="281"/>
    </location>
</feature>
<gene>
    <name evidence="2" type="ORF">DKX38_029404</name>
</gene>
<accession>A0A5N5J1H5</accession>